<reference evidence="2 3" key="1">
    <citation type="submission" date="2019-07" db="EMBL/GenBank/DDBJ databases">
        <title>New species of Amycolatopsis and Streptomyces.</title>
        <authorList>
            <person name="Duangmal K."/>
            <person name="Teo W.F.A."/>
            <person name="Lipun K."/>
        </authorList>
    </citation>
    <scope>NUCLEOTIDE SEQUENCE [LARGE SCALE GENOMIC DNA]</scope>
    <source>
        <strain evidence="2 3">JCM 30562</strain>
    </source>
</reference>
<proteinExistence type="predicted"/>
<organism evidence="2 3">
    <name type="scientific">Amycolatopsis acidiphila</name>
    <dbReference type="NCBI Taxonomy" id="715473"/>
    <lineage>
        <taxon>Bacteria</taxon>
        <taxon>Bacillati</taxon>
        <taxon>Actinomycetota</taxon>
        <taxon>Actinomycetes</taxon>
        <taxon>Pseudonocardiales</taxon>
        <taxon>Pseudonocardiaceae</taxon>
        <taxon>Amycolatopsis</taxon>
    </lineage>
</organism>
<dbReference type="Gene3D" id="3.10.180.10">
    <property type="entry name" value="2,3-Dihydroxybiphenyl 1,2-Dioxygenase, domain 1"/>
    <property type="match status" value="2"/>
</dbReference>
<evidence type="ECO:0000313" key="2">
    <source>
        <dbReference type="EMBL" id="TVT21115.1"/>
    </source>
</evidence>
<accession>A0A558AA34</accession>
<evidence type="ECO:0000313" key="3">
    <source>
        <dbReference type="Proteomes" id="UP000318578"/>
    </source>
</evidence>
<comment type="caution">
    <text evidence="2">The sequence shown here is derived from an EMBL/GenBank/DDBJ whole genome shotgun (WGS) entry which is preliminary data.</text>
</comment>
<gene>
    <name evidence="2" type="ORF">FNH06_17955</name>
</gene>
<dbReference type="Proteomes" id="UP000318578">
    <property type="component" value="Unassembled WGS sequence"/>
</dbReference>
<name>A0A558AA34_9PSEU</name>
<dbReference type="CDD" id="cd06587">
    <property type="entry name" value="VOC"/>
    <property type="match status" value="1"/>
</dbReference>
<dbReference type="EMBL" id="VJZA01000029">
    <property type="protein sequence ID" value="TVT21115.1"/>
    <property type="molecule type" value="Genomic_DNA"/>
</dbReference>
<feature type="domain" description="VOC" evidence="1">
    <location>
        <begin position="171"/>
        <end position="298"/>
    </location>
</feature>
<feature type="domain" description="VOC" evidence="1">
    <location>
        <begin position="17"/>
        <end position="160"/>
    </location>
</feature>
<evidence type="ECO:0000259" key="1">
    <source>
        <dbReference type="PROSITE" id="PS51819"/>
    </source>
</evidence>
<dbReference type="PROSITE" id="PS51819">
    <property type="entry name" value="VOC"/>
    <property type="match status" value="2"/>
</dbReference>
<dbReference type="AlphaFoldDB" id="A0A558AA34"/>
<keyword evidence="3" id="KW-1185">Reference proteome</keyword>
<dbReference type="OrthoDB" id="317332at2"/>
<dbReference type="RefSeq" id="WP_144639869.1">
    <property type="nucleotide sequence ID" value="NZ_BNAX01000001.1"/>
</dbReference>
<dbReference type="Pfam" id="PF00903">
    <property type="entry name" value="Glyoxalase"/>
    <property type="match status" value="1"/>
</dbReference>
<sequence>MSAPAGTAARPAQHAHSVMHCNLNTVDGARAAGFVMAVFGLDPRMRSVSTDDDSTSMGLDRSTASVTTFLYDRRGPRAVPAVEFVEWQRPVTEPADEGMRPSAFTALGYRVGSLSRLRDRLVALGCEPEPAEGGLRVRGETWPGLRTTDPDGVTVEVAEIPPAETDPVGALISHERMRCTDLARSLAWYGSIGWTVRARGTGDGTSWASLVLPEDPTFSLELQERPGAGSPRRANTQGLYRIALAVEDVREAHAALVRESGEQVPEPLFIPMPDTPTGGFTVLFLADPDGAVVELVERPRSEVRRPREPR</sequence>
<dbReference type="InterPro" id="IPR004360">
    <property type="entry name" value="Glyas_Fos-R_dOase_dom"/>
</dbReference>
<dbReference type="InterPro" id="IPR037523">
    <property type="entry name" value="VOC_core"/>
</dbReference>
<protein>
    <submittedName>
        <fullName evidence="2">VOC family protein</fullName>
    </submittedName>
</protein>
<dbReference type="SUPFAM" id="SSF54593">
    <property type="entry name" value="Glyoxalase/Bleomycin resistance protein/Dihydroxybiphenyl dioxygenase"/>
    <property type="match status" value="2"/>
</dbReference>
<dbReference type="InterPro" id="IPR029068">
    <property type="entry name" value="Glyas_Bleomycin-R_OHBP_Dase"/>
</dbReference>